<evidence type="ECO:0000313" key="2">
    <source>
        <dbReference type="EMBL" id="TBT83182.1"/>
    </source>
</evidence>
<dbReference type="RefSeq" id="WP_131169273.1">
    <property type="nucleotide sequence ID" value="NZ_CANLBI010000007.1"/>
</dbReference>
<dbReference type="EMBL" id="SDMQ01000013">
    <property type="protein sequence ID" value="TBT83182.1"/>
    <property type="molecule type" value="Genomic_DNA"/>
</dbReference>
<sequence length="115" mass="11928">MSGSVQWALLVPVLLLAVLGSIQAGLWMYGRTVASHAAIAAAEEAALLGATEADARALGLEIAGGGGLADLEVHLAVDANLARATVRGRMPTFLDLGQTRVSEQATRPREQVTRP</sequence>
<name>A0A4Q9KBP6_9ACTN</name>
<dbReference type="AlphaFoldDB" id="A0A4Q9KBP6"/>
<gene>
    <name evidence="2" type="ORF">ET989_11950</name>
</gene>
<keyword evidence="3" id="KW-1185">Reference proteome</keyword>
<reference evidence="2 3" key="1">
    <citation type="submission" date="2019-01" db="EMBL/GenBank/DDBJ databases">
        <title>Lactibacter flavus gen. nov., sp. nov., a novel bacterium of the family Propionibacteriaceae isolated from raw milk and dairy products.</title>
        <authorList>
            <person name="Huptas C."/>
            <person name="Wenning M."/>
            <person name="Breitenwieser F."/>
            <person name="Doll E."/>
            <person name="Von Neubeck M."/>
            <person name="Busse H.-J."/>
            <person name="Scherer S."/>
        </authorList>
    </citation>
    <scope>NUCLEOTIDE SEQUENCE [LARGE SCALE GENOMIC DNA]</scope>
    <source>
        <strain evidence="2 3">KCTC 33808</strain>
    </source>
</reference>
<protein>
    <recommendedName>
        <fullName evidence="1">TadE-like domain-containing protein</fullName>
    </recommendedName>
</protein>
<feature type="domain" description="TadE-like" evidence="1">
    <location>
        <begin position="2"/>
        <end position="42"/>
    </location>
</feature>
<dbReference type="Proteomes" id="UP000292373">
    <property type="component" value="Unassembled WGS sequence"/>
</dbReference>
<proteinExistence type="predicted"/>
<accession>A0A4Q9KBP6</accession>
<comment type="caution">
    <text evidence="2">The sequence shown here is derived from an EMBL/GenBank/DDBJ whole genome shotgun (WGS) entry which is preliminary data.</text>
</comment>
<dbReference type="Pfam" id="PF07811">
    <property type="entry name" value="TadE"/>
    <property type="match status" value="1"/>
</dbReference>
<dbReference type="InterPro" id="IPR012495">
    <property type="entry name" value="TadE-like_dom"/>
</dbReference>
<organism evidence="2 3">
    <name type="scientific">Propioniciclava sinopodophylli</name>
    <dbReference type="NCBI Taxonomy" id="1837344"/>
    <lineage>
        <taxon>Bacteria</taxon>
        <taxon>Bacillati</taxon>
        <taxon>Actinomycetota</taxon>
        <taxon>Actinomycetes</taxon>
        <taxon>Propionibacteriales</taxon>
        <taxon>Propionibacteriaceae</taxon>
        <taxon>Propioniciclava</taxon>
    </lineage>
</organism>
<evidence type="ECO:0000313" key="3">
    <source>
        <dbReference type="Proteomes" id="UP000292373"/>
    </source>
</evidence>
<dbReference type="OrthoDB" id="3734475at2"/>
<evidence type="ECO:0000259" key="1">
    <source>
        <dbReference type="Pfam" id="PF07811"/>
    </source>
</evidence>